<dbReference type="PANTHER" id="PTHR11699">
    <property type="entry name" value="ALDEHYDE DEHYDROGENASE-RELATED"/>
    <property type="match status" value="1"/>
</dbReference>
<dbReference type="Pfam" id="PF00171">
    <property type="entry name" value="Aldedh"/>
    <property type="match status" value="1"/>
</dbReference>
<evidence type="ECO:0000256" key="7">
    <source>
        <dbReference type="RuleBase" id="RU003345"/>
    </source>
</evidence>
<dbReference type="FunFam" id="3.40.605.10:FF:000026">
    <property type="entry name" value="Aldehyde dehydrogenase, putative"/>
    <property type="match status" value="1"/>
</dbReference>
<dbReference type="InterPro" id="IPR029510">
    <property type="entry name" value="Ald_DH_CS_GLU"/>
</dbReference>
<dbReference type="Gene3D" id="3.40.309.10">
    <property type="entry name" value="Aldehyde Dehydrogenase, Chain A, domain 2"/>
    <property type="match status" value="1"/>
</dbReference>
<organism evidence="9 10">
    <name type="scientific">Mycobacterium aquaticum</name>
    <dbReference type="NCBI Taxonomy" id="1927124"/>
    <lineage>
        <taxon>Bacteria</taxon>
        <taxon>Bacillati</taxon>
        <taxon>Actinomycetota</taxon>
        <taxon>Actinomycetes</taxon>
        <taxon>Mycobacteriales</taxon>
        <taxon>Mycobacteriaceae</taxon>
        <taxon>Mycobacterium</taxon>
    </lineage>
</organism>
<evidence type="ECO:0000313" key="9">
    <source>
        <dbReference type="EMBL" id="ORA22910.1"/>
    </source>
</evidence>
<protein>
    <recommendedName>
        <fullName evidence="4">Putative succinate-semialdehyde dehydrogenase [NADP(+)] 2</fullName>
        <ecNumber evidence="3">1.2.1.79</ecNumber>
    </recommendedName>
</protein>
<dbReference type="PROSITE" id="PS00687">
    <property type="entry name" value="ALDEHYDE_DEHYDR_GLU"/>
    <property type="match status" value="1"/>
</dbReference>
<dbReference type="InterPro" id="IPR016161">
    <property type="entry name" value="Ald_DH/histidinol_DH"/>
</dbReference>
<comment type="similarity">
    <text evidence="1 7">Belongs to the aldehyde dehydrogenase family.</text>
</comment>
<accession>A0A1W9ZYQ2</accession>
<gene>
    <name evidence="9" type="ORF">BST13_35845</name>
</gene>
<keyword evidence="2 7" id="KW-0560">Oxidoreductase</keyword>
<keyword evidence="10" id="KW-1185">Reference proteome</keyword>
<dbReference type="STRING" id="1927124.BST13_35845"/>
<dbReference type="SUPFAM" id="SSF53720">
    <property type="entry name" value="ALDH-like"/>
    <property type="match status" value="1"/>
</dbReference>
<dbReference type="AlphaFoldDB" id="A0A1W9ZYQ2"/>
<evidence type="ECO:0000256" key="5">
    <source>
        <dbReference type="ARBA" id="ARBA00048559"/>
    </source>
</evidence>
<proteinExistence type="inferred from homology"/>
<evidence type="ECO:0000259" key="8">
    <source>
        <dbReference type="Pfam" id="PF00171"/>
    </source>
</evidence>
<dbReference type="InterPro" id="IPR016163">
    <property type="entry name" value="Ald_DH_C"/>
</dbReference>
<dbReference type="EC" id="1.2.1.79" evidence="3"/>
<dbReference type="InterPro" id="IPR015590">
    <property type="entry name" value="Aldehyde_DH_dom"/>
</dbReference>
<sequence length="480" mass="50237">MWIGGVEVREGCEFVESVEPASGRGWVAAAQASVDHVDAAVAAARGSLGVWQSLSGTERGDCLLRLAGLIEARADVIGELEARDTGKPLWLARAEIAATARWYSYFAGAADKIQGASLEMSSTRFARMIPRALGVVAVLAPFNGPFSLTSWKVAPALAAGNAVVIKPSPHTPVTALELARLASEAGIPPGVVNVVNGGADVGAALVGHPGVAAIGFTGSSKVGREIAAAAGGSLKRVVVEAGGKSPLIVFDDADLDAVVPAAVAGIWGAGGQSCVAPSRFIVQRGVHDEFVERMSKRLAMLRVGDPFLEGTQIGPLTTAEQHERVRGYVAAARGDGLEVLSGQVSDELLESGGFYHPPMLVLRADNGMRLSQEEIFGPVGVTLPFDDEDEAVTVANDTEYGLAAGVYTRDGQRAHRVANQMEAGSVWVNTYRAQHWSLPFGGFKQSGLGRENGLDVLREFTQVQTQVVDYGSPVADPYAS</sequence>
<feature type="domain" description="Aldehyde dehydrogenase" evidence="8">
    <location>
        <begin position="13"/>
        <end position="465"/>
    </location>
</feature>
<evidence type="ECO:0000256" key="4">
    <source>
        <dbReference type="ARBA" id="ARBA00039663"/>
    </source>
</evidence>
<evidence type="ECO:0000256" key="1">
    <source>
        <dbReference type="ARBA" id="ARBA00009986"/>
    </source>
</evidence>
<dbReference type="RefSeq" id="WP_083170681.1">
    <property type="nucleotide sequence ID" value="NZ_MVHF01000065.1"/>
</dbReference>
<evidence type="ECO:0000256" key="3">
    <source>
        <dbReference type="ARBA" id="ARBA00039122"/>
    </source>
</evidence>
<dbReference type="OrthoDB" id="6882680at2"/>
<evidence type="ECO:0000256" key="6">
    <source>
        <dbReference type="PROSITE-ProRule" id="PRU10007"/>
    </source>
</evidence>
<dbReference type="Proteomes" id="UP000192448">
    <property type="component" value="Unassembled WGS sequence"/>
</dbReference>
<reference evidence="9 10" key="1">
    <citation type="submission" date="2017-02" db="EMBL/GenBank/DDBJ databases">
        <title>The new phylogeny of genus Mycobacterium.</title>
        <authorList>
            <person name="Tortoli E."/>
            <person name="Trovato A."/>
            <person name="Cirillo D.M."/>
        </authorList>
    </citation>
    <scope>NUCLEOTIDE SEQUENCE [LARGE SCALE GENOMIC DNA]</scope>
    <source>
        <strain evidence="9 10">RW6</strain>
    </source>
</reference>
<comment type="catalytic activity">
    <reaction evidence="5">
        <text>succinate semialdehyde + NADP(+) + H2O = succinate + NADPH + 2 H(+)</text>
        <dbReference type="Rhea" id="RHEA:13213"/>
        <dbReference type="ChEBI" id="CHEBI:15377"/>
        <dbReference type="ChEBI" id="CHEBI:15378"/>
        <dbReference type="ChEBI" id="CHEBI:30031"/>
        <dbReference type="ChEBI" id="CHEBI:57706"/>
        <dbReference type="ChEBI" id="CHEBI:57783"/>
        <dbReference type="ChEBI" id="CHEBI:58349"/>
        <dbReference type="EC" id="1.2.1.79"/>
    </reaction>
</comment>
<dbReference type="FunFam" id="3.40.605.10:FF:000007">
    <property type="entry name" value="NAD/NADP-dependent betaine aldehyde dehydrogenase"/>
    <property type="match status" value="1"/>
</dbReference>
<name>A0A1W9ZYQ2_9MYCO</name>
<dbReference type="GO" id="GO:0036243">
    <property type="term" value="F:succinate-semialdehyde dehydrogenase (NADP+) activity"/>
    <property type="evidence" value="ECO:0007669"/>
    <property type="project" value="UniProtKB-EC"/>
</dbReference>
<comment type="caution">
    <text evidence="9">The sequence shown here is derived from an EMBL/GenBank/DDBJ whole genome shotgun (WGS) entry which is preliminary data.</text>
</comment>
<evidence type="ECO:0000313" key="10">
    <source>
        <dbReference type="Proteomes" id="UP000192448"/>
    </source>
</evidence>
<evidence type="ECO:0000256" key="2">
    <source>
        <dbReference type="ARBA" id="ARBA00023002"/>
    </source>
</evidence>
<dbReference type="EMBL" id="MVHF01000065">
    <property type="protein sequence ID" value="ORA22910.1"/>
    <property type="molecule type" value="Genomic_DNA"/>
</dbReference>
<dbReference type="Gene3D" id="3.40.605.10">
    <property type="entry name" value="Aldehyde Dehydrogenase, Chain A, domain 1"/>
    <property type="match status" value="1"/>
</dbReference>
<dbReference type="FunFam" id="3.40.309.10:FF:000012">
    <property type="entry name" value="Betaine aldehyde dehydrogenase"/>
    <property type="match status" value="1"/>
</dbReference>
<dbReference type="InterPro" id="IPR016162">
    <property type="entry name" value="Ald_DH_N"/>
</dbReference>
<feature type="active site" evidence="6">
    <location>
        <position position="240"/>
    </location>
</feature>